<reference evidence="1" key="1">
    <citation type="submission" date="2020-05" db="EMBL/GenBank/DDBJ databases">
        <authorList>
            <person name="Chiriac C."/>
            <person name="Salcher M."/>
            <person name="Ghai R."/>
            <person name="Kavagutti S V."/>
        </authorList>
    </citation>
    <scope>NUCLEOTIDE SEQUENCE</scope>
</reference>
<proteinExistence type="predicted"/>
<name>A0A6J7AEW2_9ZZZZ</name>
<organism evidence="1">
    <name type="scientific">freshwater metagenome</name>
    <dbReference type="NCBI Taxonomy" id="449393"/>
    <lineage>
        <taxon>unclassified sequences</taxon>
        <taxon>metagenomes</taxon>
        <taxon>ecological metagenomes</taxon>
    </lineage>
</organism>
<protein>
    <submittedName>
        <fullName evidence="1">Unannotated protein</fullName>
    </submittedName>
</protein>
<gene>
    <name evidence="1" type="ORF">UFOPK3204_00976</name>
</gene>
<dbReference type="EMBL" id="CAFABK010000039">
    <property type="protein sequence ID" value="CAB4831456.1"/>
    <property type="molecule type" value="Genomic_DNA"/>
</dbReference>
<dbReference type="AlphaFoldDB" id="A0A6J7AEW2"/>
<sequence>MPGPPGWSNNTSTALTVGSLSAGLSIPGCKRNSAGCVISPRDHGISNTIGANRASASRRITSHELSPVLKISSTPNAVPRATAISHVKGSTAASAARSSAVPAARRKVPRLPTIRTNDLTTNGNKMAAMTVPIRPLERAPVSAGTSAYAAAAQIRTARPAISPRVAKYMLHATSGIPSTTMTVTANCALPKSRNARPNINIKYGAAGAMEPGPILCQASL</sequence>
<evidence type="ECO:0000313" key="1">
    <source>
        <dbReference type="EMBL" id="CAB4831456.1"/>
    </source>
</evidence>
<accession>A0A6J7AEW2</accession>